<dbReference type="PANTHER" id="PTHR35870">
    <property type="entry name" value="PROTEIN, PUTATIVE (AFU_ORTHOLOGUE AFUA_5G03330)-RELATED"/>
    <property type="match status" value="1"/>
</dbReference>
<accession>A0A2H4SFF7</accession>
<dbReference type="InterPro" id="IPR025337">
    <property type="entry name" value="Questin_oxidase-like"/>
</dbReference>
<organism evidence="2 3">
    <name type="scientific">Cordyceps militaris</name>
    <name type="common">Caterpillar fungus</name>
    <name type="synonym">Clavaria militaris</name>
    <dbReference type="NCBI Taxonomy" id="73501"/>
    <lineage>
        <taxon>Eukaryota</taxon>
        <taxon>Fungi</taxon>
        <taxon>Dikarya</taxon>
        <taxon>Ascomycota</taxon>
        <taxon>Pezizomycotina</taxon>
        <taxon>Sordariomycetes</taxon>
        <taxon>Hypocreomycetidae</taxon>
        <taxon>Hypocreales</taxon>
        <taxon>Cordycipitaceae</taxon>
        <taxon>Cordyceps</taxon>
    </lineage>
</organism>
<name>A0A2H4SFF7_CORMI</name>
<dbReference type="VEuPathDB" id="FungiDB:CCM_09144"/>
<gene>
    <name evidence="2" type="ORF">A9K55_009326</name>
</gene>
<dbReference type="VEuPathDB" id="FungiDB:A9K55_009326"/>
<protein>
    <submittedName>
        <fullName evidence="2">HypA-like protein, putative</fullName>
    </submittedName>
</protein>
<dbReference type="AlphaFoldDB" id="A0A2H4SFF7"/>
<dbReference type="Pfam" id="PF14027">
    <property type="entry name" value="Questin_oxidase"/>
    <property type="match status" value="1"/>
</dbReference>
<dbReference type="Proteomes" id="UP000323067">
    <property type="component" value="Chromosome vii"/>
</dbReference>
<dbReference type="OrthoDB" id="10004862at2759"/>
<dbReference type="EMBL" id="CP023324">
    <property type="protein sequence ID" value="ATY61845.1"/>
    <property type="molecule type" value="Genomic_DNA"/>
</dbReference>
<reference evidence="2 3" key="1">
    <citation type="journal article" date="2017" name="BMC Genomics">
        <title>Chromosome level assembly and secondary metabolite potential of the parasitic fungus Cordyceps militaris.</title>
        <authorList>
            <person name="Kramer G.J."/>
            <person name="Nodwell J.R."/>
        </authorList>
    </citation>
    <scope>NUCLEOTIDE SEQUENCE [LARGE SCALE GENOMIC DNA]</scope>
    <source>
        <strain evidence="2 3">ATCC 34164</strain>
    </source>
</reference>
<proteinExistence type="predicted"/>
<evidence type="ECO:0000313" key="3">
    <source>
        <dbReference type="Proteomes" id="UP000323067"/>
    </source>
</evidence>
<evidence type="ECO:0000256" key="1">
    <source>
        <dbReference type="ARBA" id="ARBA00023002"/>
    </source>
</evidence>
<keyword evidence="1" id="KW-0560">Oxidoreductase</keyword>
<evidence type="ECO:0000313" key="2">
    <source>
        <dbReference type="EMBL" id="ATY61845.1"/>
    </source>
</evidence>
<dbReference type="GO" id="GO:0016491">
    <property type="term" value="F:oxidoreductase activity"/>
    <property type="evidence" value="ECO:0007669"/>
    <property type="project" value="UniProtKB-KW"/>
</dbReference>
<dbReference type="PANTHER" id="PTHR35870:SF1">
    <property type="entry name" value="PROTEIN, PUTATIVE (AFU_ORTHOLOGUE AFUA_5G03330)-RELATED"/>
    <property type="match status" value="1"/>
</dbReference>
<sequence length="462" mass="52543">MSSATRILIGAEETGMLGMKQTPETAAKLSALLQQDMEKHNVFYHPRGYHNHIVHHILALYSTGASAEVLQRAYDDNQTYQIERKEQGDDAVQALRDNFDEAAEKFFDKDQYYGDFLRFYQGEIEKLGWREAVLKYLLGKEGNFRRLFDSKSPFPSRICLFFFFLPFLMYGLEWAQPALVALGLAQTSVHKDTYGALFALVDDKARQAALPATPRHLADLYDSMRTEHPHLVAASRWEDGDNSHAGVLQRIPDQIAAYLAANVAVHPGRFDEQVDAVVHAAAYLTAACIFHPPHKPKFDFFIIHYNNLGPALLHLKTQHWIPPAAKARLLEWKMRTGILTYLSRGSPRLDLDALRRYVPLDIRTGRADAMVATPEELLPRLHAVRDDGHAIKVARAFLLAQRATRPYLEEGRARPGWVRIADDETWLRAHYALLDSVEGQDVEHRWVRSAGFDAAWDHLAKE</sequence>